<dbReference type="Gene3D" id="3.50.50.60">
    <property type="entry name" value="FAD/NAD(P)-binding domain"/>
    <property type="match status" value="1"/>
</dbReference>
<dbReference type="InterPro" id="IPR027266">
    <property type="entry name" value="TrmE/GcvT-like"/>
</dbReference>
<dbReference type="SUPFAM" id="SSF101790">
    <property type="entry name" value="Aminomethyltransferase beta-barrel domain"/>
    <property type="match status" value="1"/>
</dbReference>
<organism evidence="8 9">
    <name type="scientific">Thermopolyspora flexuosa</name>
    <dbReference type="NCBI Taxonomy" id="103836"/>
    <lineage>
        <taxon>Bacteria</taxon>
        <taxon>Bacillati</taxon>
        <taxon>Actinomycetota</taxon>
        <taxon>Actinomycetes</taxon>
        <taxon>Streptosporangiales</taxon>
        <taxon>Streptosporangiaceae</taxon>
        <taxon>Thermopolyspora</taxon>
    </lineage>
</organism>
<keyword evidence="2" id="KW-0560">Oxidoreductase</keyword>
<dbReference type="PANTHER" id="PTHR43757:SF2">
    <property type="entry name" value="AMINOMETHYLTRANSFERASE, MITOCHONDRIAL"/>
    <property type="match status" value="1"/>
</dbReference>
<dbReference type="Proteomes" id="UP000319213">
    <property type="component" value="Unassembled WGS sequence"/>
</dbReference>
<dbReference type="EMBL" id="VFPQ01000001">
    <property type="protein sequence ID" value="TQM76373.1"/>
    <property type="molecule type" value="Genomic_DNA"/>
</dbReference>
<dbReference type="Pfam" id="PF04268">
    <property type="entry name" value="SoxG"/>
    <property type="match status" value="1"/>
</dbReference>
<evidence type="ECO:0000256" key="3">
    <source>
        <dbReference type="SAM" id="MobiDB-lite"/>
    </source>
</evidence>
<dbReference type="AlphaFoldDB" id="A0A543J0N7"/>
<dbReference type="SUPFAM" id="SSF103025">
    <property type="entry name" value="Folate-binding domain"/>
    <property type="match status" value="2"/>
</dbReference>
<feature type="domain" description="SoxA A3" evidence="7">
    <location>
        <begin position="465"/>
        <end position="543"/>
    </location>
</feature>
<dbReference type="InterPro" id="IPR041117">
    <property type="entry name" value="SoxA_A3"/>
</dbReference>
<dbReference type="InterPro" id="IPR006222">
    <property type="entry name" value="GCVT_N"/>
</dbReference>
<evidence type="ECO:0000313" key="9">
    <source>
        <dbReference type="Proteomes" id="UP000319213"/>
    </source>
</evidence>
<keyword evidence="9" id="KW-1185">Reference proteome</keyword>
<dbReference type="PRINTS" id="PR00368">
    <property type="entry name" value="FADPNR"/>
</dbReference>
<dbReference type="PANTHER" id="PTHR43757">
    <property type="entry name" value="AMINOMETHYLTRANSFERASE"/>
    <property type="match status" value="1"/>
</dbReference>
<comment type="similarity">
    <text evidence="1">Belongs to the GcvT family.</text>
</comment>
<evidence type="ECO:0000259" key="6">
    <source>
        <dbReference type="Pfam" id="PF08669"/>
    </source>
</evidence>
<dbReference type="InterPro" id="IPR028896">
    <property type="entry name" value="GcvT/YgfZ/DmdA"/>
</dbReference>
<feature type="domain" description="FAD/NAD(P)-binding" evidence="5">
    <location>
        <begin position="127"/>
        <end position="391"/>
    </location>
</feature>
<dbReference type="InterPro" id="IPR036188">
    <property type="entry name" value="FAD/NAD-bd_sf"/>
</dbReference>
<dbReference type="Pfam" id="PF17806">
    <property type="entry name" value="SO_alpha_A3"/>
    <property type="match status" value="1"/>
</dbReference>
<feature type="domain" description="GCVT N-terminal" evidence="4">
    <location>
        <begin position="557"/>
        <end position="823"/>
    </location>
</feature>
<feature type="domain" description="Aminomethyltransferase C-terminal" evidence="6">
    <location>
        <begin position="843"/>
        <end position="928"/>
    </location>
</feature>
<proteinExistence type="inferred from homology"/>
<evidence type="ECO:0000256" key="1">
    <source>
        <dbReference type="ARBA" id="ARBA00008609"/>
    </source>
</evidence>
<reference evidence="8 9" key="1">
    <citation type="submission" date="2019-06" db="EMBL/GenBank/DDBJ databases">
        <title>Sequencing the genomes of 1000 actinobacteria strains.</title>
        <authorList>
            <person name="Klenk H.-P."/>
        </authorList>
    </citation>
    <scope>NUCLEOTIDE SEQUENCE [LARGE SCALE GENOMIC DNA]</scope>
    <source>
        <strain evidence="8 9">DSM 43186</strain>
    </source>
</reference>
<protein>
    <submittedName>
        <fullName evidence="8">Sarcosine oxidase subunit alpha</fullName>
    </submittedName>
</protein>
<accession>A0A543J0N7</accession>
<name>A0A543J0N7_9ACTN</name>
<evidence type="ECO:0000259" key="7">
    <source>
        <dbReference type="Pfam" id="PF17806"/>
    </source>
</evidence>
<feature type="compositionally biased region" description="Basic and acidic residues" evidence="3">
    <location>
        <begin position="930"/>
        <end position="944"/>
    </location>
</feature>
<dbReference type="InterPro" id="IPR029043">
    <property type="entry name" value="GcvT/YgfZ_C"/>
</dbReference>
<dbReference type="Gene3D" id="3.30.1360.120">
    <property type="entry name" value="Probable tRNA modification gtpase trme, domain 1"/>
    <property type="match status" value="2"/>
</dbReference>
<evidence type="ECO:0000313" key="8">
    <source>
        <dbReference type="EMBL" id="TQM76373.1"/>
    </source>
</evidence>
<sequence length="1111" mass="117601">MGGHDGGAAQPYRRAAGGRIDRGRTLRFTFDGRTLTGHPGDTVASALLANGVRVVGHSVDLGRPRGVYTCGVEEPNALLRIDHEPMVAATTVPLRDGLAAFSLRGKGRLDDANGAAGRHDKAYLHCDVLVVGAGPAGLAAALAAGITGARVVLVDEQEEAGGDLLGSRVRIDGAPAAEWVAAVLDRLAALPETRVLCRTTVLGYYDHNFLVAVERRGADATRLWRIRAARVVLATGAHERLIPFPGNDRPGVMLANAARTYANRYGVLPGRRAVVFTCADSGYQAAADLLAAGVEVAAIADPRSGEGPAAAAVAGLGVEVLRGAAVTGTGGDGQGVLASVTVRAGGADREIEADLLAVCGGWNPVVHLFGQSQGRLRFDEELQAYVPHLSAQAERSAGACRGVYGTAAAIADGFAAGAQAAELCGYARGGRWDPPVTDEPDGPAEPTAPLRDLVEHEPAPGAHREAFVDLHRDVTVADVRRALGAGLRSPEHVKRYTTAGTGAEQGKTAVTSPVVSALLGDPVGPTTFRPPYTPVSFAALAGRDRGMLSDPARVTALHDRHVARGAVFEDAGGWLRPRYYPLPGEDMAAAVLRECTAVRTACGALDASTLGKIDIQGPDAGEFLDRVYTNTMSTLPVGSCRYGLMCRADGMVFDDGVVARLGEDHFLATTTTGNAAAVLDWLEEWLQTEWPDLRVWLTPVTDHWATITVSGPHSRRIVAALAPGLDLSGFPFMTWREATVLGVAGARILRVGFSGELSYEINVPSWYGAAVWDAVLELGAVPYGTEAMHVLRAEKGYILVGHETDGTVTPHDLGLSRLVSTRKRDFIGKRSFARPDTRRPGRRRLVGLLPEDPSVLVDEGAQLIAPNGDGPPRPPVPMLGHVTSSYRSAALGRTFALALATASPGDRLVAWSRGRAVPVTVVDPVFYDPDNTRRDGDPAEREWLPEPPRPFPRATARSPLAGYAERFAAAGTGSTTIREIPFLQMWEVRARAVPSAPTSDVLELGPGWWLIVGDEEPVVHAGCCVDVSAQRTIIELSGPDARELLLTGCPIDLHPNVFEVGQHAQTLLGQAPVIVQRTADDTYRLYVRASYATYLADRLLDACRADAAATS</sequence>
<evidence type="ECO:0000256" key="2">
    <source>
        <dbReference type="ARBA" id="ARBA00023002"/>
    </source>
</evidence>
<dbReference type="Pfam" id="PF08669">
    <property type="entry name" value="GCV_T_C"/>
    <property type="match status" value="1"/>
</dbReference>
<evidence type="ECO:0000259" key="4">
    <source>
        <dbReference type="Pfam" id="PF01571"/>
    </source>
</evidence>
<evidence type="ECO:0000259" key="5">
    <source>
        <dbReference type="Pfam" id="PF07992"/>
    </source>
</evidence>
<gene>
    <name evidence="8" type="ORF">FHX40_3107</name>
</gene>
<dbReference type="InterPro" id="IPR023753">
    <property type="entry name" value="FAD/NAD-binding_dom"/>
</dbReference>
<dbReference type="GO" id="GO:0016491">
    <property type="term" value="F:oxidoreductase activity"/>
    <property type="evidence" value="ECO:0007669"/>
    <property type="project" value="UniProtKB-KW"/>
</dbReference>
<dbReference type="InterPro" id="IPR013977">
    <property type="entry name" value="GcvT_C"/>
</dbReference>
<dbReference type="Pfam" id="PF01571">
    <property type="entry name" value="GCV_T"/>
    <property type="match status" value="1"/>
</dbReference>
<dbReference type="InterPro" id="IPR007375">
    <property type="entry name" value="SoxG"/>
</dbReference>
<dbReference type="SUPFAM" id="SSF51905">
    <property type="entry name" value="FAD/NAD(P)-binding domain"/>
    <property type="match status" value="1"/>
</dbReference>
<comment type="caution">
    <text evidence="8">The sequence shown here is derived from an EMBL/GenBank/DDBJ whole genome shotgun (WGS) entry which is preliminary data.</text>
</comment>
<feature type="region of interest" description="Disordered" evidence="3">
    <location>
        <begin position="928"/>
        <end position="955"/>
    </location>
</feature>
<dbReference type="Pfam" id="PF13510">
    <property type="entry name" value="Fer2_4"/>
    <property type="match status" value="1"/>
</dbReference>
<dbReference type="RefSeq" id="WP_211350283.1">
    <property type="nucleotide sequence ID" value="NZ_BMPV01000001.1"/>
</dbReference>
<dbReference type="Gene3D" id="3.10.20.440">
    <property type="entry name" value="2Fe-2S iron-sulphur cluster binding domain, sarcosine oxidase, alpha subunit, N-terminal domain"/>
    <property type="match status" value="1"/>
</dbReference>
<dbReference type="PRINTS" id="PR00411">
    <property type="entry name" value="PNDRDTASEI"/>
</dbReference>
<dbReference type="Pfam" id="PF07992">
    <property type="entry name" value="Pyr_redox_2"/>
    <property type="match status" value="1"/>
</dbReference>
<dbReference type="InterPro" id="IPR042204">
    <property type="entry name" value="2Fe-2S-bd_N"/>
</dbReference>